<gene>
    <name evidence="2" type="ORF">PAAG_11507</name>
</gene>
<accession>A0A0A2VLQ7</accession>
<dbReference type="OrthoDB" id="192832at2759"/>
<sequence>MHFSILFCVSRLLAVAQAVYRLVDTLDAQTFYDERIFLVGGDPSHGYVDYLDKATVQSKGLVSTADGVLYGS</sequence>
<dbReference type="HOGENOM" id="CLU_2722876_0_0_1"/>
<dbReference type="STRING" id="502779.A0A0A2VLQ7"/>
<evidence type="ECO:0000313" key="2">
    <source>
        <dbReference type="EMBL" id="KGQ01784.1"/>
    </source>
</evidence>
<dbReference type="KEGG" id="pbl:PAAG_11507"/>
<dbReference type="GeneID" id="26970483"/>
<evidence type="ECO:0000313" key="3">
    <source>
        <dbReference type="Proteomes" id="UP000002059"/>
    </source>
</evidence>
<feature type="signal peptide" evidence="1">
    <location>
        <begin position="1"/>
        <end position="18"/>
    </location>
</feature>
<protein>
    <submittedName>
        <fullName evidence="2">Uncharacterized protein</fullName>
    </submittedName>
</protein>
<dbReference type="EMBL" id="KN293996">
    <property type="protein sequence ID" value="KGQ01784.1"/>
    <property type="molecule type" value="Genomic_DNA"/>
</dbReference>
<keyword evidence="1" id="KW-0732">Signal</keyword>
<dbReference type="RefSeq" id="XP_015703279.1">
    <property type="nucleotide sequence ID" value="XM_015847147.1"/>
</dbReference>
<evidence type="ECO:0000256" key="1">
    <source>
        <dbReference type="SAM" id="SignalP"/>
    </source>
</evidence>
<reference evidence="2 3" key="1">
    <citation type="journal article" date="2011" name="PLoS Genet.">
        <title>Comparative genomic analysis of human fungal pathogens causing paracoccidioidomycosis.</title>
        <authorList>
            <person name="Desjardins C.A."/>
            <person name="Champion M.D."/>
            <person name="Holder J.W."/>
            <person name="Muszewska A."/>
            <person name="Goldberg J."/>
            <person name="Bailao A.M."/>
            <person name="Brigido M.M."/>
            <person name="Ferreira M.E."/>
            <person name="Garcia A.M."/>
            <person name="Grynberg M."/>
            <person name="Gujja S."/>
            <person name="Heiman D.I."/>
            <person name="Henn M.R."/>
            <person name="Kodira C.D."/>
            <person name="Leon-Narvaez H."/>
            <person name="Longo L.V."/>
            <person name="Ma L.J."/>
            <person name="Malavazi I."/>
            <person name="Matsuo A.L."/>
            <person name="Morais F.V."/>
            <person name="Pereira M."/>
            <person name="Rodriguez-Brito S."/>
            <person name="Sakthikumar S."/>
            <person name="Salem-Izacc S.M."/>
            <person name="Sykes S.M."/>
            <person name="Teixeira M.M."/>
            <person name="Vallejo M.C."/>
            <person name="Walter M.E."/>
            <person name="Yandava C."/>
            <person name="Young S."/>
            <person name="Zeng Q."/>
            <person name="Zucker J."/>
            <person name="Felipe M.S."/>
            <person name="Goldman G.H."/>
            <person name="Haas B.J."/>
            <person name="McEwen J.G."/>
            <person name="Nino-Vega G."/>
            <person name="Puccia R."/>
            <person name="San-Blas G."/>
            <person name="Soares C.M."/>
            <person name="Birren B.W."/>
            <person name="Cuomo C.A."/>
        </authorList>
    </citation>
    <scope>NUCLEOTIDE SEQUENCE [LARGE SCALE GENOMIC DNA]</scope>
    <source>
        <strain evidence="3">ATCC MYA-826 / Pb01</strain>
    </source>
</reference>
<dbReference type="Gene3D" id="2.60.120.200">
    <property type="match status" value="1"/>
</dbReference>
<dbReference type="VEuPathDB" id="FungiDB:PAAG_11507"/>
<feature type="chain" id="PRO_5001995453" evidence="1">
    <location>
        <begin position="19"/>
        <end position="72"/>
    </location>
</feature>
<dbReference type="Proteomes" id="UP000002059">
    <property type="component" value="Partially assembled WGS sequence"/>
</dbReference>
<keyword evidence="3" id="KW-1185">Reference proteome</keyword>
<proteinExistence type="predicted"/>
<organism evidence="2 3">
    <name type="scientific">Paracoccidioides lutzii (strain ATCC MYA-826 / Pb01)</name>
    <name type="common">Paracoccidioides brasiliensis</name>
    <dbReference type="NCBI Taxonomy" id="502779"/>
    <lineage>
        <taxon>Eukaryota</taxon>
        <taxon>Fungi</taxon>
        <taxon>Dikarya</taxon>
        <taxon>Ascomycota</taxon>
        <taxon>Pezizomycotina</taxon>
        <taxon>Eurotiomycetes</taxon>
        <taxon>Eurotiomycetidae</taxon>
        <taxon>Onygenales</taxon>
        <taxon>Ajellomycetaceae</taxon>
        <taxon>Paracoccidioides</taxon>
    </lineage>
</organism>
<dbReference type="AlphaFoldDB" id="A0A0A2VLQ7"/>
<name>A0A0A2VLQ7_PARBA</name>